<evidence type="ECO:0000313" key="2">
    <source>
        <dbReference type="EMBL" id="MDT0419592.1"/>
    </source>
</evidence>
<dbReference type="PANTHER" id="PTHR47691">
    <property type="entry name" value="REGULATOR-RELATED"/>
    <property type="match status" value="1"/>
</dbReference>
<proteinExistence type="predicted"/>
<dbReference type="Proteomes" id="UP001183607">
    <property type="component" value="Unassembled WGS sequence"/>
</dbReference>
<gene>
    <name evidence="2" type="ORF">RM574_29380</name>
</gene>
<name>A0ABD5EEG9_9ACTN</name>
<dbReference type="EMBL" id="JAVRER010000089">
    <property type="protein sequence ID" value="MDT0419592.1"/>
    <property type="molecule type" value="Genomic_DNA"/>
</dbReference>
<accession>A0ABD5EEG9</accession>
<evidence type="ECO:0000256" key="1">
    <source>
        <dbReference type="SAM" id="Coils"/>
    </source>
</evidence>
<reference evidence="3" key="1">
    <citation type="submission" date="2023-07" db="EMBL/GenBank/DDBJ databases">
        <title>30 novel species of actinomycetes from the DSMZ collection.</title>
        <authorList>
            <person name="Nouioui I."/>
        </authorList>
    </citation>
    <scope>NUCLEOTIDE SEQUENCE [LARGE SCALE GENOMIC DNA]</scope>
    <source>
        <strain evidence="3">DSM 41982</strain>
    </source>
</reference>
<dbReference type="AlphaFoldDB" id="A0ABD5EEG9"/>
<protein>
    <submittedName>
        <fullName evidence="2">Transcriptional regulator</fullName>
    </submittedName>
</protein>
<dbReference type="SUPFAM" id="SSF52540">
    <property type="entry name" value="P-loop containing nucleoside triphosphate hydrolases"/>
    <property type="match status" value="1"/>
</dbReference>
<feature type="non-terminal residue" evidence="2">
    <location>
        <position position="1"/>
    </location>
</feature>
<dbReference type="InterPro" id="IPR011990">
    <property type="entry name" value="TPR-like_helical_dom_sf"/>
</dbReference>
<evidence type="ECO:0000313" key="3">
    <source>
        <dbReference type="Proteomes" id="UP001183607"/>
    </source>
</evidence>
<sequence length="788" mass="84284">PGGTTPPLHPHPHIRMAELAPLDRPEDVPAAVVSALGVRETVLRTAPERPVATADPVELLVEYCAGRELLLVLDNCEHVIEAAARLAETLLTRCPGLTVLATSREPLGVPGEAVRPVDPLPAAEAVRLFGERGAAVRPGFTVAEDADAVAEICRRLDGLPLAIELAAARLRLLGPRQLADRLDDRFRLLTAGSRTVLPRQQTLRAVVDWSWDLLDEEERDALRELSVFAGGWDLAAAEAVCAGPADLLVGALVDKSLVVASPEPDGTGMRFRMLETIHEYAVERAAEDADRALAAGRRHTAYYRALVTTAEPLIRSGQQLPWIARLETELDNIRAALARALAAGEEEDAVALVLGCGWFWWLRNHRIEGAEWAERTMVLAGGVPAAVGDLHVRHRRAEGGTGRSAPTEPGPSVPPGDARYWPRLHLRMLHLFLSSETDPDHENLTPAARAYVTGLRDLFSGADAPEATVFPGLLAAFAPFFLDTAEDAYPLIDGAVDRCRRLGAEWELATALMFRVHITVDAPRENADPQADLGELRHLCARTGDRWLGAQVASARAELAMAQGRYEDARAECEEALHLAQEVGAFAETPFLLARLAEIAHHSGDRPRAEAHMVRAAAVADETASLDAHAFLILLRARMALEDGAPHEAEAMCAQLRVVNGRTGGPPTWMAAFADTEIRVRAALEGADAALPQWREALAAAVSARLSGSITASLLETGALLLMGTGDHTAAVHALTIATRLRGPHARGPHEADLAARVTATTRAALGPEAHAEAVAGAASIDPGDLIA</sequence>
<feature type="coiled-coil region" evidence="1">
    <location>
        <begin position="552"/>
        <end position="579"/>
    </location>
</feature>
<dbReference type="InterPro" id="IPR027417">
    <property type="entry name" value="P-loop_NTPase"/>
</dbReference>
<dbReference type="RefSeq" id="WP_311677729.1">
    <property type="nucleotide sequence ID" value="NZ_JAVRER010000089.1"/>
</dbReference>
<dbReference type="SUPFAM" id="SSF48452">
    <property type="entry name" value="TPR-like"/>
    <property type="match status" value="1"/>
</dbReference>
<dbReference type="PANTHER" id="PTHR47691:SF3">
    <property type="entry name" value="HTH-TYPE TRANSCRIPTIONAL REGULATOR RV0890C-RELATED"/>
    <property type="match status" value="1"/>
</dbReference>
<organism evidence="2 3">
    <name type="scientific">Streptomyces evansiae</name>
    <dbReference type="NCBI Taxonomy" id="3075535"/>
    <lineage>
        <taxon>Bacteria</taxon>
        <taxon>Bacillati</taxon>
        <taxon>Actinomycetota</taxon>
        <taxon>Actinomycetes</taxon>
        <taxon>Kitasatosporales</taxon>
        <taxon>Streptomycetaceae</taxon>
        <taxon>Streptomyces</taxon>
    </lineage>
</organism>
<keyword evidence="1" id="KW-0175">Coiled coil</keyword>
<comment type="caution">
    <text evidence="2">The sequence shown here is derived from an EMBL/GenBank/DDBJ whole genome shotgun (WGS) entry which is preliminary data.</text>
</comment>
<dbReference type="Gene3D" id="1.25.40.10">
    <property type="entry name" value="Tetratricopeptide repeat domain"/>
    <property type="match status" value="1"/>
</dbReference>